<dbReference type="EMBL" id="AP022610">
    <property type="protein sequence ID" value="BBZ26063.1"/>
    <property type="molecule type" value="Genomic_DNA"/>
</dbReference>
<name>A0A7I7XAU0_9MYCO</name>
<evidence type="ECO:0008006" key="3">
    <source>
        <dbReference type="Google" id="ProtNLM"/>
    </source>
</evidence>
<sequence length="91" mass="10128">MPIQSTLRHSQTLRSNRRMSFAPRVSCPTVGQCFDIEVTRELDGWTVRIPEIAAVTHARRRATVELAARECIAAKTGIPIGYVTVFVATED</sequence>
<protein>
    <recommendedName>
        <fullName evidence="3">Long chain fatty acid-CoA synthetase Faa4p</fullName>
    </recommendedName>
</protein>
<evidence type="ECO:0000313" key="1">
    <source>
        <dbReference type="EMBL" id="BBZ26063.1"/>
    </source>
</evidence>
<evidence type="ECO:0000313" key="2">
    <source>
        <dbReference type="Proteomes" id="UP000466517"/>
    </source>
</evidence>
<dbReference type="KEGG" id="mmag:MMAD_03580"/>
<accession>A0A7I7XAU0</accession>
<dbReference type="Proteomes" id="UP000466517">
    <property type="component" value="Chromosome"/>
</dbReference>
<proteinExistence type="predicted"/>
<keyword evidence="2" id="KW-1185">Reference proteome</keyword>
<reference evidence="1 2" key="1">
    <citation type="journal article" date="2019" name="Emerg. Microbes Infect.">
        <title>Comprehensive subspecies identification of 175 nontuberculous mycobacteria species based on 7547 genomic profiles.</title>
        <authorList>
            <person name="Matsumoto Y."/>
            <person name="Kinjo T."/>
            <person name="Motooka D."/>
            <person name="Nabeya D."/>
            <person name="Jung N."/>
            <person name="Uechi K."/>
            <person name="Horii T."/>
            <person name="Iida T."/>
            <person name="Fujita J."/>
            <person name="Nakamura S."/>
        </authorList>
    </citation>
    <scope>NUCLEOTIDE SEQUENCE [LARGE SCALE GENOMIC DNA]</scope>
    <source>
        <strain evidence="1 2">JCM 13574</strain>
    </source>
</reference>
<gene>
    <name evidence="1" type="ORF">MMAD_03580</name>
</gene>
<organism evidence="1 2">
    <name type="scientific">Mycolicibacterium madagascariense</name>
    <dbReference type="NCBI Taxonomy" id="212765"/>
    <lineage>
        <taxon>Bacteria</taxon>
        <taxon>Bacillati</taxon>
        <taxon>Actinomycetota</taxon>
        <taxon>Actinomycetes</taxon>
        <taxon>Mycobacteriales</taxon>
        <taxon>Mycobacteriaceae</taxon>
        <taxon>Mycolicibacterium</taxon>
    </lineage>
</organism>
<dbReference type="AlphaFoldDB" id="A0A7I7XAU0"/>